<dbReference type="GO" id="GO:0016020">
    <property type="term" value="C:membrane"/>
    <property type="evidence" value="ECO:0007669"/>
    <property type="project" value="UniProtKB-SubCell"/>
</dbReference>
<evidence type="ECO:0000256" key="4">
    <source>
        <dbReference type="ARBA" id="ARBA00023136"/>
    </source>
</evidence>
<evidence type="ECO:0000256" key="2">
    <source>
        <dbReference type="ARBA" id="ARBA00022692"/>
    </source>
</evidence>
<evidence type="ECO:0000256" key="3">
    <source>
        <dbReference type="ARBA" id="ARBA00022989"/>
    </source>
</evidence>
<gene>
    <name evidence="6" type="ORF">DQG23_20220</name>
</gene>
<feature type="transmembrane region" description="Helical" evidence="5">
    <location>
        <begin position="57"/>
        <end position="76"/>
    </location>
</feature>
<accession>A0A329MN45</accession>
<feature type="transmembrane region" description="Helical" evidence="5">
    <location>
        <begin position="200"/>
        <end position="221"/>
    </location>
</feature>
<keyword evidence="4 5" id="KW-0472">Membrane</keyword>
<dbReference type="OrthoDB" id="9811701at2"/>
<dbReference type="PANTHER" id="PTHR30249:SF3">
    <property type="entry name" value="MUREIN HYDROLASE EXPORT REGULATOR"/>
    <property type="match status" value="1"/>
</dbReference>
<comment type="subcellular location">
    <subcellularLocation>
        <location evidence="1">Membrane</location>
        <topology evidence="1">Multi-pass membrane protein</topology>
    </subcellularLocation>
</comment>
<evidence type="ECO:0000256" key="1">
    <source>
        <dbReference type="ARBA" id="ARBA00004141"/>
    </source>
</evidence>
<reference evidence="6 7" key="1">
    <citation type="journal article" date="2009" name="Int. J. Syst. Evol. Microbiol.">
        <title>Paenibacillus contaminans sp. nov., isolated from a contaminated laboratory plate.</title>
        <authorList>
            <person name="Chou J.H."/>
            <person name="Lee J.H."/>
            <person name="Lin M.C."/>
            <person name="Chang P.S."/>
            <person name="Arun A.B."/>
            <person name="Young C.C."/>
            <person name="Chen W.M."/>
        </authorList>
    </citation>
    <scope>NUCLEOTIDE SEQUENCE [LARGE SCALE GENOMIC DNA]</scope>
    <source>
        <strain evidence="6 7">CKOBP-6</strain>
    </source>
</reference>
<keyword evidence="3 5" id="KW-1133">Transmembrane helix</keyword>
<feature type="transmembrane region" description="Helical" evidence="5">
    <location>
        <begin position="141"/>
        <end position="164"/>
    </location>
</feature>
<name>A0A329MN45_9BACL</name>
<evidence type="ECO:0000313" key="6">
    <source>
        <dbReference type="EMBL" id="RAV19327.1"/>
    </source>
</evidence>
<organism evidence="6 7">
    <name type="scientific">Paenibacillus contaminans</name>
    <dbReference type="NCBI Taxonomy" id="450362"/>
    <lineage>
        <taxon>Bacteria</taxon>
        <taxon>Bacillati</taxon>
        <taxon>Bacillota</taxon>
        <taxon>Bacilli</taxon>
        <taxon>Bacillales</taxon>
        <taxon>Paenibacillaceae</taxon>
        <taxon>Paenibacillus</taxon>
    </lineage>
</organism>
<dbReference type="RefSeq" id="WP_113032690.1">
    <property type="nucleotide sequence ID" value="NZ_QMFB01000012.1"/>
</dbReference>
<dbReference type="Pfam" id="PF04172">
    <property type="entry name" value="LrgB"/>
    <property type="match status" value="1"/>
</dbReference>
<dbReference type="PANTHER" id="PTHR30249">
    <property type="entry name" value="PUTATIVE SEROTONIN TRANSPORTER"/>
    <property type="match status" value="1"/>
</dbReference>
<dbReference type="AlphaFoldDB" id="A0A329MN45"/>
<keyword evidence="2 5" id="KW-0812">Transmembrane</keyword>
<evidence type="ECO:0000256" key="5">
    <source>
        <dbReference type="SAM" id="Phobius"/>
    </source>
</evidence>
<dbReference type="EMBL" id="QMFB01000012">
    <property type="protein sequence ID" value="RAV19327.1"/>
    <property type="molecule type" value="Genomic_DNA"/>
</dbReference>
<evidence type="ECO:0000313" key="7">
    <source>
        <dbReference type="Proteomes" id="UP000250369"/>
    </source>
</evidence>
<sequence length="227" mass="23703">MTALLSFMGTIGVYWTAKRLHRKKPILLFSPLLLTPAVLVAVLLWTQTPYESYAAGAHYLSDMLQPATVAFAVPLYKHSALLRKHAKEIIAGVLAGSAAAIGSAVWLAELLHLESPLAYSLIPRSVTTPIAMNVSQTIGGIPAMTAVFVMMTGLLGAIIGPFVIRLCHIRSDVAKGILLGTSAHGAGTSKAFEISSVSGAISSVSMIVAAVAALVAVPWALSFVGTL</sequence>
<dbReference type="InterPro" id="IPR007300">
    <property type="entry name" value="CidB/LrgB"/>
</dbReference>
<feature type="transmembrane region" description="Helical" evidence="5">
    <location>
        <begin position="26"/>
        <end position="45"/>
    </location>
</feature>
<feature type="transmembrane region" description="Helical" evidence="5">
    <location>
        <begin position="88"/>
        <end position="108"/>
    </location>
</feature>
<protein>
    <submittedName>
        <fullName evidence="6">CidB/LrgB family autolysis modulator</fullName>
    </submittedName>
</protein>
<comment type="caution">
    <text evidence="6">The sequence shown here is derived from an EMBL/GenBank/DDBJ whole genome shotgun (WGS) entry which is preliminary data.</text>
</comment>
<dbReference type="Proteomes" id="UP000250369">
    <property type="component" value="Unassembled WGS sequence"/>
</dbReference>
<proteinExistence type="predicted"/>
<keyword evidence="7" id="KW-1185">Reference proteome</keyword>